<accession>A0ACC2SG68</accession>
<organism evidence="1 2">
    <name type="scientific">Entomophthora muscae</name>
    <dbReference type="NCBI Taxonomy" id="34485"/>
    <lineage>
        <taxon>Eukaryota</taxon>
        <taxon>Fungi</taxon>
        <taxon>Fungi incertae sedis</taxon>
        <taxon>Zoopagomycota</taxon>
        <taxon>Entomophthoromycotina</taxon>
        <taxon>Entomophthoromycetes</taxon>
        <taxon>Entomophthorales</taxon>
        <taxon>Entomophthoraceae</taxon>
        <taxon>Entomophthora</taxon>
    </lineage>
</organism>
<dbReference type="EMBL" id="QTSX02005078">
    <property type="protein sequence ID" value="KAJ9061313.1"/>
    <property type="molecule type" value="Genomic_DNA"/>
</dbReference>
<gene>
    <name evidence="1" type="ORF">DSO57_1021885</name>
</gene>
<comment type="caution">
    <text evidence="1">The sequence shown here is derived from an EMBL/GenBank/DDBJ whole genome shotgun (WGS) entry which is preliminary data.</text>
</comment>
<sequence length="57" mass="6422">MRLITQKDRVTSTIPFDQTGHQELLTLEDTVNVLAALKEVTQPQISLKLQDLAEAFI</sequence>
<dbReference type="Proteomes" id="UP001165960">
    <property type="component" value="Unassembled WGS sequence"/>
</dbReference>
<name>A0ACC2SG68_9FUNG</name>
<keyword evidence="2" id="KW-1185">Reference proteome</keyword>
<evidence type="ECO:0000313" key="1">
    <source>
        <dbReference type="EMBL" id="KAJ9061313.1"/>
    </source>
</evidence>
<proteinExistence type="predicted"/>
<reference evidence="1" key="1">
    <citation type="submission" date="2022-04" db="EMBL/GenBank/DDBJ databases">
        <title>Genome of the entomopathogenic fungus Entomophthora muscae.</title>
        <authorList>
            <person name="Elya C."/>
            <person name="Lovett B.R."/>
            <person name="Lee E."/>
            <person name="Macias A.M."/>
            <person name="Hajek A.E."/>
            <person name="De Bivort B.L."/>
            <person name="Kasson M.T."/>
            <person name="De Fine Licht H.H."/>
            <person name="Stajich J.E."/>
        </authorList>
    </citation>
    <scope>NUCLEOTIDE SEQUENCE</scope>
    <source>
        <strain evidence="1">Berkeley</strain>
    </source>
</reference>
<protein>
    <submittedName>
        <fullName evidence="1">Uncharacterized protein</fullName>
    </submittedName>
</protein>
<evidence type="ECO:0000313" key="2">
    <source>
        <dbReference type="Proteomes" id="UP001165960"/>
    </source>
</evidence>